<dbReference type="Proteomes" id="UP000199069">
    <property type="component" value="Unassembled WGS sequence"/>
</dbReference>
<sequence length="682" mass="77297">MSVIAWLCWGPLSLLPLAGLLFAHWDHIAAASSTWRYRDWISSTAYWIVISWFNLIVWPCSAWLVFPRQAAWIARQEVKSKIAVKACFAASRMYRLRFRLKMAMWFRQRRATTLERSKVEAEMRHILRLHHLLAPYRHAQSAHGTHQMLYRHVVVPNHLIDELVMRLVVVEQAWLRLLAASQHDLAQAHAYLRLQALEDPPVGDTLPFLGLKRDGWGVIRQRVMRCAQDEVAKQWQLVELPKHFLGQRWTRMQATAALVLLSLVLRLLRRFFLGTIFGLPVWELLVYFFFKTIQFAPSQLDEPVEFAGDLFLASVTVAIFSRPFKTTDLDTVLFDILNSSAALRAFTLAEGNLHDAILDAVLARNELKQRMRELRGDKREAGSSSRNHGPTITSSRVTAVDAGGDLAAVAFSTRVALASADPARPGNRLAETGGQDVGQHRWIRYGGLQFALLDVAAKSSIDLALSSVALAASETDLLSRQYTELASFYLGTLSTADASTDAGLLALIQLVRLWRDDSSRRVEWDGFTVVLRAHFYGGPSFVFVINNILGGSLRTAMVSLYVLFAFPCRYILQQARRFEKAGRLTPDDDQVDRLIRAVQDLAATDFSRFEFDKLAIAVYDLHNAEAECARREAALHDAILSTILLHRELERRTFELRHAFFDFDRGYEHDVELGAGSLRRSD</sequence>
<reference evidence="3 4" key="1">
    <citation type="submission" date="2015-07" db="EMBL/GenBank/DDBJ databases">
        <authorList>
            <person name="Cajimat M.N.B."/>
            <person name="Milazzo M.L."/>
            <person name="Fulhorst C.F."/>
        </authorList>
    </citation>
    <scope>NUCLEOTIDE SEQUENCE [LARGE SCALE GENOMIC DNA]</scope>
    <source>
        <strain evidence="3">Single colony</strain>
    </source>
</reference>
<protein>
    <submittedName>
        <fullName evidence="3">FGENESH: predicted gene_5.577 protein</fullName>
    </submittedName>
</protein>
<keyword evidence="2" id="KW-0812">Transmembrane</keyword>
<proteinExistence type="predicted"/>
<evidence type="ECO:0000256" key="2">
    <source>
        <dbReference type="SAM" id="Phobius"/>
    </source>
</evidence>
<evidence type="ECO:0000313" key="4">
    <source>
        <dbReference type="Proteomes" id="UP000199069"/>
    </source>
</evidence>
<accession>A0A0K3CJ01</accession>
<dbReference type="AlphaFoldDB" id="A0A0K3CJ01"/>
<keyword evidence="2" id="KW-0472">Membrane</keyword>
<feature type="transmembrane region" description="Helical" evidence="2">
    <location>
        <begin position="46"/>
        <end position="66"/>
    </location>
</feature>
<name>A0A0K3CJ01_RHOTO</name>
<evidence type="ECO:0000256" key="1">
    <source>
        <dbReference type="SAM" id="MobiDB-lite"/>
    </source>
</evidence>
<dbReference type="EMBL" id="CWKI01000005">
    <property type="protein sequence ID" value="CTR07171.1"/>
    <property type="molecule type" value="Genomic_DNA"/>
</dbReference>
<feature type="transmembrane region" description="Helical" evidence="2">
    <location>
        <begin position="271"/>
        <end position="290"/>
    </location>
</feature>
<evidence type="ECO:0000313" key="3">
    <source>
        <dbReference type="EMBL" id="CTR07171.1"/>
    </source>
</evidence>
<keyword evidence="2" id="KW-1133">Transmembrane helix</keyword>
<organism evidence="3 4">
    <name type="scientific">Rhodotorula toruloides</name>
    <name type="common">Yeast</name>
    <name type="synonym">Rhodosporidium toruloides</name>
    <dbReference type="NCBI Taxonomy" id="5286"/>
    <lineage>
        <taxon>Eukaryota</taxon>
        <taxon>Fungi</taxon>
        <taxon>Dikarya</taxon>
        <taxon>Basidiomycota</taxon>
        <taxon>Pucciniomycotina</taxon>
        <taxon>Microbotryomycetes</taxon>
        <taxon>Sporidiobolales</taxon>
        <taxon>Sporidiobolaceae</taxon>
        <taxon>Rhodotorula</taxon>
    </lineage>
</organism>
<feature type="region of interest" description="Disordered" evidence="1">
    <location>
        <begin position="374"/>
        <end position="393"/>
    </location>
</feature>
<feature type="compositionally biased region" description="Polar residues" evidence="1">
    <location>
        <begin position="382"/>
        <end position="393"/>
    </location>
</feature>
<gene>
    <name evidence="3" type="primary">FGENESH: predicted gene_5.577</name>
    <name evidence="3" type="ORF">BN2166_0030320</name>
</gene>
<keyword evidence="4" id="KW-1185">Reference proteome</keyword>